<keyword evidence="2 6" id="KW-0597">Phosphoprotein</keyword>
<dbReference type="OrthoDB" id="9784165at2"/>
<evidence type="ECO:0000313" key="10">
    <source>
        <dbReference type="Proteomes" id="UP000269774"/>
    </source>
</evidence>
<keyword evidence="6" id="KW-1133">Transmembrane helix</keyword>
<evidence type="ECO:0000256" key="7">
    <source>
        <dbReference type="SAM" id="MobiDB-lite"/>
    </source>
</evidence>
<keyword evidence="10" id="KW-1185">Reference proteome</keyword>
<reference evidence="9 10" key="1">
    <citation type="submission" date="2018-10" db="EMBL/GenBank/DDBJ databases">
        <title>Pseudomonas zhaodongensis NEAU-ST5-21(T) genome.</title>
        <authorList>
            <person name="Peng J."/>
            <person name="Liu Z.-P."/>
        </authorList>
    </citation>
    <scope>NUCLEOTIDE SEQUENCE [LARGE SCALE GENOMIC DNA]</scope>
    <source>
        <strain evidence="9 10">NEAU-ST5-21</strain>
    </source>
</reference>
<dbReference type="GO" id="GO:0022900">
    <property type="term" value="P:electron transport chain"/>
    <property type="evidence" value="ECO:0007669"/>
    <property type="project" value="UniProtKB-UniRule"/>
</dbReference>
<keyword evidence="6" id="KW-1278">Translocase</keyword>
<evidence type="ECO:0000256" key="1">
    <source>
        <dbReference type="ARBA" id="ARBA00022448"/>
    </source>
</evidence>
<gene>
    <name evidence="9" type="primary">rsxG</name>
    <name evidence="6" type="synonym">rnfG</name>
    <name evidence="9" type="ORF">EA797_12090</name>
</gene>
<name>A0A3M2HS92_9GAMM</name>
<dbReference type="SMART" id="SM00900">
    <property type="entry name" value="FMN_bind"/>
    <property type="match status" value="1"/>
</dbReference>
<comment type="caution">
    <text evidence="9">The sequence shown here is derived from an EMBL/GenBank/DDBJ whole genome shotgun (WGS) entry which is preliminary data.</text>
</comment>
<dbReference type="PANTHER" id="PTHR36118">
    <property type="entry name" value="ION-TRANSLOCATING OXIDOREDUCTASE COMPLEX SUBUNIT G"/>
    <property type="match status" value="1"/>
</dbReference>
<dbReference type="GO" id="GO:0009055">
    <property type="term" value="F:electron transfer activity"/>
    <property type="evidence" value="ECO:0007669"/>
    <property type="project" value="InterPro"/>
</dbReference>
<comment type="cofactor">
    <cofactor evidence="6">
        <name>FMN</name>
        <dbReference type="ChEBI" id="CHEBI:58210"/>
    </cofactor>
</comment>
<evidence type="ECO:0000256" key="2">
    <source>
        <dbReference type="ARBA" id="ARBA00022553"/>
    </source>
</evidence>
<keyword evidence="6" id="KW-0997">Cell inner membrane</keyword>
<feature type="domain" description="FMN-binding" evidence="8">
    <location>
        <begin position="105"/>
        <end position="197"/>
    </location>
</feature>
<evidence type="ECO:0000259" key="8">
    <source>
        <dbReference type="SMART" id="SM00900"/>
    </source>
</evidence>
<keyword evidence="4 6" id="KW-0288">FMN</keyword>
<evidence type="ECO:0000256" key="3">
    <source>
        <dbReference type="ARBA" id="ARBA00022630"/>
    </source>
</evidence>
<keyword evidence="3 6" id="KW-0285">Flavoprotein</keyword>
<evidence type="ECO:0000256" key="4">
    <source>
        <dbReference type="ARBA" id="ARBA00022643"/>
    </source>
</evidence>
<accession>A0A3M2HS92</accession>
<feature type="modified residue" description="FMN phosphoryl threonine" evidence="6">
    <location>
        <position position="180"/>
    </location>
</feature>
<keyword evidence="5 6" id="KW-0249">Electron transport</keyword>
<dbReference type="RefSeq" id="WP_122165460.1">
    <property type="nucleotide sequence ID" value="NZ_CP180504.1"/>
</dbReference>
<dbReference type="GO" id="GO:0010181">
    <property type="term" value="F:FMN binding"/>
    <property type="evidence" value="ECO:0007669"/>
    <property type="project" value="InterPro"/>
</dbReference>
<evidence type="ECO:0000256" key="5">
    <source>
        <dbReference type="ARBA" id="ARBA00022982"/>
    </source>
</evidence>
<dbReference type="NCBIfam" id="TIGR01947">
    <property type="entry name" value="rnfG"/>
    <property type="match status" value="1"/>
</dbReference>
<dbReference type="EC" id="7.-.-.-" evidence="6"/>
<protein>
    <recommendedName>
        <fullName evidence="6">Ion-translocating oxidoreductase complex subunit G</fullName>
        <ecNumber evidence="6">7.-.-.-</ecNumber>
    </recommendedName>
    <alternativeName>
        <fullName evidence="6">Rnf electron transport complex subunit G</fullName>
    </alternativeName>
</protein>
<keyword evidence="6" id="KW-1003">Cell membrane</keyword>
<dbReference type="Pfam" id="PF04205">
    <property type="entry name" value="FMN_bind"/>
    <property type="match status" value="1"/>
</dbReference>
<dbReference type="HAMAP" id="MF_00479">
    <property type="entry name" value="RsxG_RnfG"/>
    <property type="match status" value="1"/>
</dbReference>
<comment type="subcellular location">
    <subcellularLocation>
        <location evidence="6">Cell inner membrane</location>
        <topology evidence="6">Single-pass membrane protein</topology>
    </subcellularLocation>
</comment>
<dbReference type="InterPro" id="IPR010209">
    <property type="entry name" value="Ion_transpt_RnfG/RsxG"/>
</dbReference>
<organism evidence="9 10">
    <name type="scientific">Stutzerimonas zhaodongensis</name>
    <dbReference type="NCBI Taxonomy" id="1176257"/>
    <lineage>
        <taxon>Bacteria</taxon>
        <taxon>Pseudomonadati</taxon>
        <taxon>Pseudomonadota</taxon>
        <taxon>Gammaproteobacteria</taxon>
        <taxon>Pseudomonadales</taxon>
        <taxon>Pseudomonadaceae</taxon>
        <taxon>Stutzerimonas</taxon>
    </lineage>
</organism>
<dbReference type="Proteomes" id="UP000269774">
    <property type="component" value="Unassembled WGS sequence"/>
</dbReference>
<keyword evidence="6" id="KW-0812">Transmembrane</keyword>
<dbReference type="PANTHER" id="PTHR36118:SF1">
    <property type="entry name" value="ION-TRANSLOCATING OXIDOREDUCTASE COMPLEX SUBUNIT G"/>
    <property type="match status" value="1"/>
</dbReference>
<evidence type="ECO:0000256" key="6">
    <source>
        <dbReference type="HAMAP-Rule" id="MF_00479"/>
    </source>
</evidence>
<comment type="function">
    <text evidence="6">Part of a membrane-bound complex that couples electron transfer with translocation of ions across the membrane.</text>
</comment>
<comment type="similarity">
    <text evidence="6">Belongs to the RnfG family.</text>
</comment>
<dbReference type="EMBL" id="RFFM01000002">
    <property type="protein sequence ID" value="RMH90239.1"/>
    <property type="molecule type" value="Genomic_DNA"/>
</dbReference>
<comment type="subunit">
    <text evidence="6">The complex is composed of six subunits: RnfA, RnfB, RnfC, RnfD, RnfE and RnfG.</text>
</comment>
<keyword evidence="1 6" id="KW-0813">Transport</keyword>
<proteinExistence type="inferred from homology"/>
<dbReference type="NCBIfam" id="NF002519">
    <property type="entry name" value="PRK01908.1"/>
    <property type="match status" value="1"/>
</dbReference>
<dbReference type="AlphaFoldDB" id="A0A3M2HS92"/>
<keyword evidence="6" id="KW-0472">Membrane</keyword>
<dbReference type="GO" id="GO:0005886">
    <property type="term" value="C:plasma membrane"/>
    <property type="evidence" value="ECO:0007669"/>
    <property type="project" value="UniProtKB-SubCell"/>
</dbReference>
<feature type="region of interest" description="Disordered" evidence="7">
    <location>
        <begin position="215"/>
        <end position="256"/>
    </location>
</feature>
<evidence type="ECO:0000313" key="9">
    <source>
        <dbReference type="EMBL" id="RMH90239.1"/>
    </source>
</evidence>
<sequence length="256" mass="27539">MILPELSRSMLKNSLVLGLFAVVTVGAVTVLQQFTAERIEASERAAQLRALNEILPSGSYDNQLLDNSLEVQDPLLGTRQPLPAYIALKEGNPVAVILQAVAPDGYSGAIHLLIGVHADGRVAGVRVVAHRETPGLGDKIELSKSPWIRTFENRSLNNPEASGWAVKKDRGDFDQFAGATITPRAVVGAVHRALQYFDAHKQELLTASTAPITADQALESEVEPDEVTTHSRAGAAATRDDLQADDPQPEQEGQIQ</sequence>
<dbReference type="InterPro" id="IPR007329">
    <property type="entry name" value="FMN-bd"/>
</dbReference>